<evidence type="ECO:0000259" key="8">
    <source>
        <dbReference type="Pfam" id="PF00479"/>
    </source>
</evidence>
<feature type="binding site" evidence="7">
    <location>
        <begin position="105"/>
        <end position="106"/>
    </location>
    <ligand>
        <name>NADP(+)</name>
        <dbReference type="ChEBI" id="CHEBI:58349"/>
    </ligand>
</feature>
<dbReference type="PANTHER" id="PTHR23429:SF0">
    <property type="entry name" value="GLUCOSE-6-PHOSPHATE 1-DEHYDROGENASE"/>
    <property type="match status" value="1"/>
</dbReference>
<feature type="domain" description="Glucose-6-phosphate dehydrogenase C-terminal" evidence="9">
    <location>
        <begin position="202"/>
        <end position="500"/>
    </location>
</feature>
<feature type="binding site" evidence="7">
    <location>
        <position position="195"/>
    </location>
    <ligand>
        <name>substrate</name>
    </ligand>
</feature>
<dbReference type="Pfam" id="PF00479">
    <property type="entry name" value="G6PD_N"/>
    <property type="match status" value="1"/>
</dbReference>
<feature type="binding site" evidence="7">
    <location>
        <position position="248"/>
    </location>
    <ligand>
        <name>substrate</name>
    </ligand>
</feature>
<gene>
    <name evidence="7 10" type="primary">zwf</name>
    <name evidence="10" type="ORF">NYP16_09605</name>
</gene>
<evidence type="ECO:0000256" key="4">
    <source>
        <dbReference type="ARBA" id="ARBA00022857"/>
    </source>
</evidence>
<dbReference type="AlphaFoldDB" id="A0A9X3Z7F9"/>
<dbReference type="InterPro" id="IPR022675">
    <property type="entry name" value="G6P_DH_C"/>
</dbReference>
<keyword evidence="4 7" id="KW-0521">NADP</keyword>
<proteinExistence type="inferred from homology"/>
<dbReference type="GO" id="GO:0050661">
    <property type="term" value="F:NADP binding"/>
    <property type="evidence" value="ECO:0007669"/>
    <property type="project" value="UniProtKB-UniRule"/>
</dbReference>
<dbReference type="GO" id="GO:0006006">
    <property type="term" value="P:glucose metabolic process"/>
    <property type="evidence" value="ECO:0007669"/>
    <property type="project" value="UniProtKB-KW"/>
</dbReference>
<keyword evidence="3 7" id="KW-0313">Glucose metabolism</keyword>
<accession>A0A9X3Z7F9</accession>
<evidence type="ECO:0000256" key="3">
    <source>
        <dbReference type="ARBA" id="ARBA00022526"/>
    </source>
</evidence>
<dbReference type="NCBIfam" id="TIGR00871">
    <property type="entry name" value="zwf"/>
    <property type="match status" value="1"/>
</dbReference>
<sequence>MQIKALAGEKPSGANLSAGAAQSLLLFGVTGDLAQRMLLPSLFALHCEGLLQPDLTIIGTARSALETAAFRQDTAEALRRFMPGYAPPQADLDSFLARLSYVPVDVTEAESFGALASAIKGSEDRGLAIFLSTAPSLFASAISGLEAAGLAHGSARLALEKPLGNDLGSSREINEAVLAAFPEERTFRIDHYLGKETVQNLLALRFGNCLFEPLWTAAAIDHVQITVSETVGLEGRGGFYDETGALRDMVQNHMLQLLALVAMEPPAQFDATAVRDEKVKVLRSLRPIDRETVVSHSVLGQYGAGAVDGQPVKGYEEDLGRRSETETFVALKAHVDNWRWKGVPFYLRTGKCLPVRQSEILVQFKPVPHSIFGDRGGELAANKLVIRLQPDEYIRLLVMVKEPGLDRSIRLREVPLDLSLSDAFANQRKRIAYERLLLDLINGDPTLFVRRDEVEAQWDWIDAIRDGWAYHGLKPKPYVAGSWGPSAAIALTERDGVSWND</sequence>
<organism evidence="10 11">
    <name type="scientific">Govanella unica</name>
    <dbReference type="NCBI Taxonomy" id="2975056"/>
    <lineage>
        <taxon>Bacteria</taxon>
        <taxon>Pseudomonadati</taxon>
        <taxon>Pseudomonadota</taxon>
        <taxon>Alphaproteobacteria</taxon>
        <taxon>Emcibacterales</taxon>
        <taxon>Govanellaceae</taxon>
        <taxon>Govanella</taxon>
    </lineage>
</organism>
<evidence type="ECO:0000313" key="11">
    <source>
        <dbReference type="Proteomes" id="UP001141619"/>
    </source>
</evidence>
<evidence type="ECO:0000256" key="6">
    <source>
        <dbReference type="ARBA" id="ARBA00023277"/>
    </source>
</evidence>
<dbReference type="HAMAP" id="MF_00966">
    <property type="entry name" value="G6PD"/>
    <property type="match status" value="1"/>
</dbReference>
<dbReference type="GO" id="GO:0004345">
    <property type="term" value="F:glucose-6-phosphate dehydrogenase activity"/>
    <property type="evidence" value="ECO:0007669"/>
    <property type="project" value="UniProtKB-UniRule"/>
</dbReference>
<dbReference type="PRINTS" id="PR00079">
    <property type="entry name" value="G6PDHDRGNASE"/>
</dbReference>
<dbReference type="PANTHER" id="PTHR23429">
    <property type="entry name" value="GLUCOSE-6-PHOSPHATE 1-DEHYDROGENASE G6PD"/>
    <property type="match status" value="1"/>
</dbReference>
<feature type="binding site" evidence="7">
    <location>
        <position position="62"/>
    </location>
    <ligand>
        <name>NADP(+)</name>
        <dbReference type="ChEBI" id="CHEBI:58349"/>
    </ligand>
</feature>
<keyword evidence="6 7" id="KW-0119">Carbohydrate metabolism</keyword>
<comment type="caution">
    <text evidence="10">The sequence shown here is derived from an EMBL/GenBank/DDBJ whole genome shotgun (WGS) entry which is preliminary data.</text>
</comment>
<evidence type="ECO:0000259" key="9">
    <source>
        <dbReference type="Pfam" id="PF02781"/>
    </source>
</evidence>
<evidence type="ECO:0000256" key="5">
    <source>
        <dbReference type="ARBA" id="ARBA00023002"/>
    </source>
</evidence>
<dbReference type="EC" id="1.1.1.49" evidence="7"/>
<dbReference type="InterPro" id="IPR019796">
    <property type="entry name" value="G6P_DH_AS"/>
</dbReference>
<feature type="active site" description="Proton acceptor" evidence="7">
    <location>
        <position position="253"/>
    </location>
</feature>
<keyword evidence="11" id="KW-1185">Reference proteome</keyword>
<dbReference type="InterPro" id="IPR036291">
    <property type="entry name" value="NAD(P)-bd_dom_sf"/>
</dbReference>
<reference evidence="10" key="2">
    <citation type="journal article" date="2023" name="Syst. Appl. Microbiol.">
        <title>Govania unica gen. nov., sp. nov., a rare biosphere bacterium that represents a novel family in the class Alphaproteobacteria.</title>
        <authorList>
            <person name="Vandamme P."/>
            <person name="Peeters C."/>
            <person name="Hettiarachchi A."/>
            <person name="Cnockaert M."/>
            <person name="Carlier A."/>
        </authorList>
    </citation>
    <scope>NUCLEOTIDE SEQUENCE</scope>
    <source>
        <strain evidence="10">LMG 31809</strain>
    </source>
</reference>
<protein>
    <recommendedName>
        <fullName evidence="7">Glucose-6-phosphate 1-dehydrogenase</fullName>
        <shortName evidence="7">G6PD</shortName>
        <ecNumber evidence="7">1.1.1.49</ecNumber>
    </recommendedName>
</protein>
<dbReference type="InterPro" id="IPR001282">
    <property type="entry name" value="G6P_DH"/>
</dbReference>
<dbReference type="EMBL" id="JANWOI010000003">
    <property type="protein sequence ID" value="MDA5194205.1"/>
    <property type="molecule type" value="Genomic_DNA"/>
</dbReference>
<comment type="function">
    <text evidence="7">Catalyzes the oxidation of glucose 6-phosphate to 6-phosphogluconolactone.</text>
</comment>
<evidence type="ECO:0000256" key="2">
    <source>
        <dbReference type="ARBA" id="ARBA00009975"/>
    </source>
</evidence>
<feature type="domain" description="Glucose-6-phosphate dehydrogenase NAD-binding" evidence="8">
    <location>
        <begin position="26"/>
        <end position="200"/>
    </location>
</feature>
<dbReference type="SUPFAM" id="SSF51735">
    <property type="entry name" value="NAD(P)-binding Rossmann-fold domains"/>
    <property type="match status" value="1"/>
</dbReference>
<dbReference type="RefSeq" id="WP_274943909.1">
    <property type="nucleotide sequence ID" value="NZ_JANWOI010000003.1"/>
</dbReference>
<comment type="similarity">
    <text evidence="2 7">Belongs to the glucose-6-phosphate dehydrogenase family.</text>
</comment>
<feature type="binding site" evidence="7">
    <location>
        <position position="229"/>
    </location>
    <ligand>
        <name>substrate</name>
    </ligand>
</feature>
<feature type="binding site" evidence="7">
    <location>
        <position position="191"/>
    </location>
    <ligand>
        <name>substrate</name>
    </ligand>
</feature>
<comment type="caution">
    <text evidence="7">Lacks conserved residue(s) required for the propagation of feature annotation.</text>
</comment>
<keyword evidence="5 7" id="KW-0560">Oxidoreductase</keyword>
<evidence type="ECO:0000313" key="10">
    <source>
        <dbReference type="EMBL" id="MDA5194205.1"/>
    </source>
</evidence>
<comment type="catalytic activity">
    <reaction evidence="7">
        <text>D-glucose 6-phosphate + NADP(+) = 6-phospho-D-glucono-1,5-lactone + NADPH + H(+)</text>
        <dbReference type="Rhea" id="RHEA:15841"/>
        <dbReference type="ChEBI" id="CHEBI:15378"/>
        <dbReference type="ChEBI" id="CHEBI:57783"/>
        <dbReference type="ChEBI" id="CHEBI:57955"/>
        <dbReference type="ChEBI" id="CHEBI:58349"/>
        <dbReference type="ChEBI" id="CHEBI:61548"/>
        <dbReference type="EC" id="1.1.1.49"/>
    </reaction>
</comment>
<dbReference type="GO" id="GO:0005829">
    <property type="term" value="C:cytosol"/>
    <property type="evidence" value="ECO:0007669"/>
    <property type="project" value="TreeGrafter"/>
</dbReference>
<reference evidence="10" key="1">
    <citation type="submission" date="2022-08" db="EMBL/GenBank/DDBJ databases">
        <authorList>
            <person name="Vandamme P."/>
            <person name="Hettiarachchi A."/>
            <person name="Peeters C."/>
            <person name="Cnockaert M."/>
            <person name="Carlier A."/>
        </authorList>
    </citation>
    <scope>NUCLEOTIDE SEQUENCE</scope>
    <source>
        <strain evidence="10">LMG 31809</strain>
    </source>
</reference>
<feature type="binding site" evidence="7">
    <location>
        <position position="351"/>
    </location>
    <ligand>
        <name>substrate</name>
    </ligand>
</feature>
<dbReference type="InterPro" id="IPR022674">
    <property type="entry name" value="G6P_DH_NAD-bd"/>
</dbReference>
<name>A0A9X3Z7F9_9PROT</name>
<evidence type="ECO:0000256" key="1">
    <source>
        <dbReference type="ARBA" id="ARBA00004937"/>
    </source>
</evidence>
<dbReference type="GO" id="GO:0009051">
    <property type="term" value="P:pentose-phosphate shunt, oxidative branch"/>
    <property type="evidence" value="ECO:0007669"/>
    <property type="project" value="TreeGrafter"/>
</dbReference>
<evidence type="ECO:0000256" key="7">
    <source>
        <dbReference type="HAMAP-Rule" id="MF_00966"/>
    </source>
</evidence>
<dbReference type="PIRSF" id="PIRSF000110">
    <property type="entry name" value="G6PD"/>
    <property type="match status" value="1"/>
</dbReference>
<dbReference type="Gene3D" id="3.40.50.720">
    <property type="entry name" value="NAD(P)-binding Rossmann-like Domain"/>
    <property type="match status" value="1"/>
</dbReference>
<feature type="binding site" evidence="7">
    <location>
        <position position="161"/>
    </location>
    <ligand>
        <name>NADP(+)</name>
        <dbReference type="ChEBI" id="CHEBI:58349"/>
    </ligand>
</feature>
<dbReference type="Gene3D" id="3.30.360.10">
    <property type="entry name" value="Dihydrodipicolinate Reductase, domain 2"/>
    <property type="match status" value="1"/>
</dbReference>
<dbReference type="PROSITE" id="PS00069">
    <property type="entry name" value="G6P_DEHYDROGENASE"/>
    <property type="match status" value="1"/>
</dbReference>
<dbReference type="Pfam" id="PF02781">
    <property type="entry name" value="G6PD_C"/>
    <property type="match status" value="1"/>
</dbReference>
<dbReference type="SUPFAM" id="SSF55347">
    <property type="entry name" value="Glyceraldehyde-3-phosphate dehydrogenase-like, C-terminal domain"/>
    <property type="match status" value="1"/>
</dbReference>
<comment type="pathway">
    <text evidence="1 7">Carbohydrate degradation; pentose phosphate pathway; D-ribulose 5-phosphate from D-glucose 6-phosphate (oxidative stage): step 1/3.</text>
</comment>
<dbReference type="Proteomes" id="UP001141619">
    <property type="component" value="Unassembled WGS sequence"/>
</dbReference>